<gene>
    <name evidence="3" type="ORF">DL546_000156</name>
</gene>
<dbReference type="STRING" id="177199.A0A420Y1Q7"/>
<feature type="region of interest" description="Disordered" evidence="2">
    <location>
        <begin position="605"/>
        <end position="624"/>
    </location>
</feature>
<comment type="similarity">
    <text evidence="1">Belongs to the CDC123 family.</text>
</comment>
<feature type="compositionally biased region" description="Low complexity" evidence="2">
    <location>
        <begin position="403"/>
        <end position="421"/>
    </location>
</feature>
<dbReference type="PANTHER" id="PTHR15323:SF6">
    <property type="entry name" value="CELL DIVISION CYCLE PROTEIN 123 HOMOLOG"/>
    <property type="match status" value="1"/>
</dbReference>
<feature type="region of interest" description="Disordered" evidence="2">
    <location>
        <begin position="70"/>
        <end position="116"/>
    </location>
</feature>
<dbReference type="GO" id="GO:0005737">
    <property type="term" value="C:cytoplasm"/>
    <property type="evidence" value="ECO:0007669"/>
    <property type="project" value="TreeGrafter"/>
</dbReference>
<feature type="region of interest" description="Disordered" evidence="2">
    <location>
        <begin position="332"/>
        <end position="354"/>
    </location>
</feature>
<evidence type="ECO:0000313" key="4">
    <source>
        <dbReference type="Proteomes" id="UP000275385"/>
    </source>
</evidence>
<evidence type="ECO:0000256" key="2">
    <source>
        <dbReference type="SAM" id="MobiDB-lite"/>
    </source>
</evidence>
<name>A0A420Y1Q7_9PEZI</name>
<dbReference type="EMBL" id="QVQW01000068">
    <property type="protein sequence ID" value="RKU41739.1"/>
    <property type="molecule type" value="Genomic_DNA"/>
</dbReference>
<dbReference type="InterPro" id="IPR009772">
    <property type="entry name" value="CDC123"/>
</dbReference>
<comment type="caution">
    <text evidence="3">The sequence shown here is derived from an EMBL/GenBank/DDBJ whole genome shotgun (WGS) entry which is preliminary data.</text>
</comment>
<organism evidence="3 4">
    <name type="scientific">Coniochaeta pulveracea</name>
    <dbReference type="NCBI Taxonomy" id="177199"/>
    <lineage>
        <taxon>Eukaryota</taxon>
        <taxon>Fungi</taxon>
        <taxon>Dikarya</taxon>
        <taxon>Ascomycota</taxon>
        <taxon>Pezizomycotina</taxon>
        <taxon>Sordariomycetes</taxon>
        <taxon>Sordariomycetidae</taxon>
        <taxon>Coniochaetales</taxon>
        <taxon>Coniochaetaceae</taxon>
        <taxon>Coniochaeta</taxon>
    </lineage>
</organism>
<feature type="compositionally biased region" description="Basic and acidic residues" evidence="2">
    <location>
        <begin position="606"/>
        <end position="624"/>
    </location>
</feature>
<accession>A0A420Y1Q7</accession>
<proteinExistence type="inferred from homology"/>
<reference evidence="3 4" key="1">
    <citation type="submission" date="2018-08" db="EMBL/GenBank/DDBJ databases">
        <title>Draft genome of the lignicolous fungus Coniochaeta pulveracea.</title>
        <authorList>
            <person name="Borstlap C.J."/>
            <person name="De Witt R.N."/>
            <person name="Botha A."/>
            <person name="Volschenk H."/>
        </authorList>
    </citation>
    <scope>NUCLEOTIDE SEQUENCE [LARGE SCALE GENOMIC DNA]</scope>
    <source>
        <strain evidence="3 4">CAB683</strain>
    </source>
</reference>
<keyword evidence="4" id="KW-1185">Reference proteome</keyword>
<dbReference type="OrthoDB" id="360540at2759"/>
<dbReference type="AlphaFoldDB" id="A0A420Y1Q7"/>
<dbReference type="Pfam" id="PF07065">
    <property type="entry name" value="D123"/>
    <property type="match status" value="1"/>
</dbReference>
<feature type="compositionally biased region" description="Acidic residues" evidence="2">
    <location>
        <begin position="97"/>
        <end position="109"/>
    </location>
</feature>
<dbReference type="Proteomes" id="UP000275385">
    <property type="component" value="Unassembled WGS sequence"/>
</dbReference>
<feature type="region of interest" description="Disordered" evidence="2">
    <location>
        <begin position="397"/>
        <end position="421"/>
    </location>
</feature>
<evidence type="ECO:0000313" key="3">
    <source>
        <dbReference type="EMBL" id="RKU41739.1"/>
    </source>
</evidence>
<evidence type="ECO:0000256" key="1">
    <source>
        <dbReference type="ARBA" id="ARBA00011047"/>
    </source>
</evidence>
<dbReference type="PANTHER" id="PTHR15323">
    <property type="entry name" value="D123 PROTEIN"/>
    <property type="match status" value="1"/>
</dbReference>
<feature type="compositionally biased region" description="Acidic residues" evidence="2">
    <location>
        <begin position="70"/>
        <end position="86"/>
    </location>
</feature>
<sequence>MPAFENLPSFEDERVQETPLQFPPVSKEHILHCSYDFWFPKYRTSCIRSRIIPLTPDFVQYIREDRVILADDDEPNTGEDDDDDWEPTSTAYARPDIEEEGSDSDEEDNVMGLPPNQRFPELHQQIKDVIKELGGAVVPKLNWSAPKDAAWISPHQNTMKCTTPNDVYLLLKSSSFISHDLEHAFDNCTPSPSSDSATSSLFKPVLVLRSYFNPLPSCEFRCFVKDRTLVGITQRDLNYYEFLQALRDEISDRVKELFNRKMRYTFPEGSFAFDVYIPEADYDDNDSDDENRSKLGRARLIDINPWAPQTDTLLFGWDELLNIRVPKPVLGIAGETADETEDDTTTTDDDDEDDYEPEVRLIEHDDPAAHNFSSPAYSAHKLPKEVVDASQAATLQPGQVGEASDATPSATHHSTSPSPSSFATLSFDTADKLRLVQIPFPVISALSTHLKTLWPAGVKQERIFAVHAYEFKFKGWPFTLNALSGAKDLVAGIRLVRDVLAFLYARGWVVETSMGIERAVGSMDTIVLRQRRKGGKRKRVTGTGEKEEIVEGRKVMGAGVGMGMGGSIEDIIVPPEAEWLVISPEKGDRLRVMYDVLPSSVTNSTEIERKEAAEEESPKGAGQRHYDEYGRMIEALKGALTELDYFQSGKFGENSYEFKLKGWPWSEMAEGAIKVRRLILRILETLEGFGWRSYTTLQKRGAEKTRGLDTWFFVREKEDDD</sequence>
<feature type="compositionally biased region" description="Acidic residues" evidence="2">
    <location>
        <begin position="336"/>
        <end position="354"/>
    </location>
</feature>
<protein>
    <submittedName>
        <fullName evidence="3">Uncharacterized protein</fullName>
    </submittedName>
</protein>